<dbReference type="PANTHER" id="PTHR42643">
    <property type="entry name" value="IONOTROPIC RECEPTOR 20A-RELATED"/>
    <property type="match status" value="1"/>
</dbReference>
<organism evidence="16 17">
    <name type="scientific">Orchesella dallaii</name>
    <dbReference type="NCBI Taxonomy" id="48710"/>
    <lineage>
        <taxon>Eukaryota</taxon>
        <taxon>Metazoa</taxon>
        <taxon>Ecdysozoa</taxon>
        <taxon>Arthropoda</taxon>
        <taxon>Hexapoda</taxon>
        <taxon>Collembola</taxon>
        <taxon>Entomobryomorpha</taxon>
        <taxon>Entomobryoidea</taxon>
        <taxon>Orchesellidae</taxon>
        <taxon>Orchesellinae</taxon>
        <taxon>Orchesella</taxon>
    </lineage>
</organism>
<feature type="transmembrane region" description="Helical" evidence="13">
    <location>
        <begin position="866"/>
        <end position="884"/>
    </location>
</feature>
<evidence type="ECO:0000256" key="6">
    <source>
        <dbReference type="ARBA" id="ARBA00022989"/>
    </source>
</evidence>
<evidence type="ECO:0000256" key="4">
    <source>
        <dbReference type="ARBA" id="ARBA00022475"/>
    </source>
</evidence>
<feature type="transmembrane region" description="Helical" evidence="13">
    <location>
        <begin position="601"/>
        <end position="621"/>
    </location>
</feature>
<dbReference type="InterPro" id="IPR019594">
    <property type="entry name" value="Glu/Gly-bd"/>
</dbReference>
<evidence type="ECO:0000256" key="3">
    <source>
        <dbReference type="ARBA" id="ARBA00022448"/>
    </source>
</evidence>
<keyword evidence="17" id="KW-1185">Reference proteome</keyword>
<dbReference type="InterPro" id="IPR001320">
    <property type="entry name" value="Iontro_rcpt_C"/>
</dbReference>
<dbReference type="Gene3D" id="1.10.287.70">
    <property type="match status" value="2"/>
</dbReference>
<name>A0ABP1QHQ9_9HEXA</name>
<feature type="chain" id="PRO_5045430942" description="Ionotropic glutamate receptor L-glutamate and glycine-binding domain-containing protein" evidence="14">
    <location>
        <begin position="26"/>
        <end position="1160"/>
    </location>
</feature>
<dbReference type="SMART" id="SM00918">
    <property type="entry name" value="Lig_chan-Glu_bd"/>
    <property type="match status" value="2"/>
</dbReference>
<evidence type="ECO:0000256" key="11">
    <source>
        <dbReference type="ARBA" id="ARBA00023286"/>
    </source>
</evidence>
<evidence type="ECO:0000256" key="2">
    <source>
        <dbReference type="ARBA" id="ARBA00008685"/>
    </source>
</evidence>
<evidence type="ECO:0000256" key="8">
    <source>
        <dbReference type="ARBA" id="ARBA00023136"/>
    </source>
</evidence>
<comment type="caution">
    <text evidence="16">The sequence shown here is derived from an EMBL/GenBank/DDBJ whole genome shotgun (WGS) entry which is preliminary data.</text>
</comment>
<keyword evidence="9" id="KW-0675">Receptor</keyword>
<keyword evidence="10" id="KW-0325">Glycoprotein</keyword>
<keyword evidence="7" id="KW-0406">Ion transport</keyword>
<feature type="signal peptide" evidence="14">
    <location>
        <begin position="1"/>
        <end position="25"/>
    </location>
</feature>
<dbReference type="PANTHER" id="PTHR42643:SF24">
    <property type="entry name" value="IONOTROPIC RECEPTOR 60A"/>
    <property type="match status" value="1"/>
</dbReference>
<evidence type="ECO:0000256" key="12">
    <source>
        <dbReference type="ARBA" id="ARBA00023303"/>
    </source>
</evidence>
<evidence type="ECO:0000256" key="5">
    <source>
        <dbReference type="ARBA" id="ARBA00022692"/>
    </source>
</evidence>
<evidence type="ECO:0000256" key="1">
    <source>
        <dbReference type="ARBA" id="ARBA00004651"/>
    </source>
</evidence>
<evidence type="ECO:0000256" key="10">
    <source>
        <dbReference type="ARBA" id="ARBA00023180"/>
    </source>
</evidence>
<evidence type="ECO:0000256" key="9">
    <source>
        <dbReference type="ARBA" id="ARBA00023170"/>
    </source>
</evidence>
<evidence type="ECO:0000313" key="16">
    <source>
        <dbReference type="EMBL" id="CAL8103760.1"/>
    </source>
</evidence>
<evidence type="ECO:0000256" key="13">
    <source>
        <dbReference type="SAM" id="Phobius"/>
    </source>
</evidence>
<dbReference type="InterPro" id="IPR052192">
    <property type="entry name" value="Insect_Ionotropic_Sensory_Rcpt"/>
</dbReference>
<evidence type="ECO:0000256" key="7">
    <source>
        <dbReference type="ARBA" id="ARBA00023065"/>
    </source>
</evidence>
<feature type="domain" description="Ionotropic glutamate receptor L-glutamate and glycine-binding" evidence="15">
    <location>
        <begin position="759"/>
        <end position="812"/>
    </location>
</feature>
<keyword evidence="12" id="KW-0407">Ion channel</keyword>
<comment type="subcellular location">
    <subcellularLocation>
        <location evidence="1">Cell membrane</location>
        <topology evidence="1">Multi-pass membrane protein</topology>
    </subcellularLocation>
</comment>
<comment type="similarity">
    <text evidence="2">Belongs to the glutamate-gated ion channel (TC 1.A.10.1) family.</text>
</comment>
<keyword evidence="14" id="KW-0732">Signal</keyword>
<protein>
    <recommendedName>
        <fullName evidence="15">Ionotropic glutamate receptor L-glutamate and glycine-binding domain-containing protein</fullName>
    </recommendedName>
</protein>
<feature type="domain" description="Ionotropic glutamate receptor L-glutamate and glycine-binding" evidence="15">
    <location>
        <begin position="220"/>
        <end position="279"/>
    </location>
</feature>
<feature type="transmembrane region" description="Helical" evidence="13">
    <location>
        <begin position="1126"/>
        <end position="1146"/>
    </location>
</feature>
<evidence type="ECO:0000256" key="14">
    <source>
        <dbReference type="SAM" id="SignalP"/>
    </source>
</evidence>
<dbReference type="Pfam" id="PF00060">
    <property type="entry name" value="Lig_chan"/>
    <property type="match status" value="2"/>
</dbReference>
<sequence>MLHHHFLTSVTIILIRIGSLHHAASDNYIAIQNVIENYFASCEVLVVEDINSNKENENFIVNLIPNLATRLTISLQYFPLTVFPVNPRKYSQCMLILSDLKEGEKYLERFHNLLVSKYGAVTKREEDYYIFMTDEMFVSAVLESFFTSIIKYKLVLTKTNENSLGFSHCFYCAQGGKSKTVSINWKTATSFQEIFPDWTLNGNGYLMRTSSPVKYKFTTEILQIKPGQWELIRGISKYIMEHVLPHYNFTYIVFSSPNGDTGKPDKNGTWDGCVGQLLSGDADLALTTSANRARFLKIGFSTAAFYAWVSFTVGQPRRTYSWRAIFWPFQLELWIAIGISLVAIILVFKVFQRFEIYLGRIGRQVNFKLKIYKNLPTQIVFALIGKEVHYPEFSHSRILLCFWLLPALVINTLYNSKIVALLALPTYQHPPRTFEALVDSRYEWGMDISGGSLFAYFESSTNPIFRQVFKKLSKPKETVDCFTAAIKTKFACITWAGQAGVADYISYRNFTLVDGKMPLVRADEIINFVPCGLAMPRSAVFKPNFDKTISWVYDTGHGKKWIMEDLMSLQMSYVKWMEERNKKVVKYGGDGGAVMLKLSNILGVFYVFGCGCVAALLWFLVEQCINWTTESFGAPTKKHEDYFIFITTQELVLPFLDSRIVQTIKYKIIVPINKPIRSNEASSTFVNAFTPSCIFCYEIGVHPQYFTSELTTLKMSSSLPLSKIFPDITLNGNLYTLRVTSPIKYPFLVELEKVGNHHPPRWNCKRGIFAYILNALTPHFNFTYKIFPSSNGDTGKPLGNGSWSGVIGDILNERAHIGVSTTYSPVRYQSVSFTNAFEYIWVTFMVGQPQKSYSWKAMLWPFQKELWFSILISLGLVILTFKFIERIETNMNQRYEKEYKLSILEFSFTLIGKEIQYPNSTSARLLLCIWLLSSLLINSAYLSKIVELLAFPVYQRQPKSFRELIDPKLKFQFGMDLSGGALMTHFESSSNPVLKNLLERILPPKKAVDCFNTSLRKNFACIAWRGTADYVAYRNLTLVHGKSPLIAADDDKTLFVPQGLVLQRNSILKPVFDRYLEMLMDSGQSFKWTMDDLEELNREKIKWQKSINISMRGEEEERNLLRISNLLGVFYLLIIGTMCSVFVLVIEKMERILVRKTLLL</sequence>
<keyword evidence="8 13" id="KW-0472">Membrane</keyword>
<gene>
    <name evidence="16" type="ORF">ODALV1_LOCUS11547</name>
</gene>
<reference evidence="16 17" key="1">
    <citation type="submission" date="2024-08" db="EMBL/GenBank/DDBJ databases">
        <authorList>
            <person name="Cucini C."/>
            <person name="Frati F."/>
        </authorList>
    </citation>
    <scope>NUCLEOTIDE SEQUENCE [LARGE SCALE GENOMIC DNA]</scope>
</reference>
<dbReference type="Gene3D" id="3.40.190.10">
    <property type="entry name" value="Periplasmic binding protein-like II"/>
    <property type="match status" value="2"/>
</dbReference>
<keyword evidence="5 13" id="KW-0812">Transmembrane</keyword>
<keyword evidence="11" id="KW-1071">Ligand-gated ion channel</keyword>
<dbReference type="EMBL" id="CAXLJM020000035">
    <property type="protein sequence ID" value="CAL8103760.1"/>
    <property type="molecule type" value="Genomic_DNA"/>
</dbReference>
<accession>A0ABP1QHQ9</accession>
<keyword evidence="4" id="KW-1003">Cell membrane</keyword>
<evidence type="ECO:0000259" key="15">
    <source>
        <dbReference type="SMART" id="SM00918"/>
    </source>
</evidence>
<keyword evidence="6 13" id="KW-1133">Transmembrane helix</keyword>
<dbReference type="Pfam" id="PF10613">
    <property type="entry name" value="Lig_chan-Glu_bd"/>
    <property type="match status" value="2"/>
</dbReference>
<feature type="transmembrane region" description="Helical" evidence="13">
    <location>
        <begin position="333"/>
        <end position="351"/>
    </location>
</feature>
<evidence type="ECO:0000313" key="17">
    <source>
        <dbReference type="Proteomes" id="UP001642540"/>
    </source>
</evidence>
<dbReference type="SUPFAM" id="SSF53850">
    <property type="entry name" value="Periplasmic binding protein-like II"/>
    <property type="match status" value="2"/>
</dbReference>
<dbReference type="Proteomes" id="UP001642540">
    <property type="component" value="Unassembled WGS sequence"/>
</dbReference>
<keyword evidence="3" id="KW-0813">Transport</keyword>
<proteinExistence type="inferred from homology"/>
<feature type="transmembrane region" description="Helical" evidence="13">
    <location>
        <begin position="923"/>
        <end position="942"/>
    </location>
</feature>